<sequence>MKDGPGNFVMVGEIEVDRPYSGQTTNGRGGVGGTEVVAVGVRTDSGQLMVQCKRDNDRNFNLPPLSVDKAHQLADMLTRGAAMAGGLRQAYEAYREALREAEDKLRAAMAVHNR</sequence>
<evidence type="ECO:0000256" key="1">
    <source>
        <dbReference type="SAM" id="Coils"/>
    </source>
</evidence>
<keyword evidence="3" id="KW-1185">Reference proteome</keyword>
<feature type="coiled-coil region" evidence="1">
    <location>
        <begin position="84"/>
        <end position="111"/>
    </location>
</feature>
<evidence type="ECO:0000313" key="2">
    <source>
        <dbReference type="EMBL" id="QJD50463.1"/>
    </source>
</evidence>
<dbReference type="EMBL" id="MT310860">
    <property type="protein sequence ID" value="QJD50463.1"/>
    <property type="molecule type" value="Genomic_DNA"/>
</dbReference>
<evidence type="ECO:0000313" key="3">
    <source>
        <dbReference type="Proteomes" id="UP000501603"/>
    </source>
</evidence>
<accession>A0A6M3SWU1</accession>
<reference evidence="2 3" key="1">
    <citation type="submission" date="2020-04" db="EMBL/GenBank/DDBJ databases">
        <authorList>
            <person name="Davenport L."/>
            <person name="Mcconahy L."/>
            <person name="Chen A."/>
            <person name="Cottrell A."/>
            <person name="Drouin R."/>
            <person name="Erdman M."/>
            <person name="Goranson S."/>
            <person name="Harrington A."/>
            <person name="Hecht A."/>
            <person name="Ramos M."/>
            <person name="Schutt J."/>
            <person name="Hayes S.G."/>
            <person name="Haydock J."/>
            <person name="Ettinger A.-S.H."/>
            <person name="Anders K.R."/>
            <person name="Garlena R.A."/>
            <person name="Russell D.A."/>
            <person name="Pope W.H."/>
            <person name="Jacobs-Sera D."/>
            <person name="Hatfull G.F."/>
        </authorList>
    </citation>
    <scope>NUCLEOTIDE SEQUENCE [LARGE SCALE GENOMIC DNA]</scope>
</reference>
<keyword evidence="1" id="KW-0175">Coiled coil</keyword>
<dbReference type="GeneID" id="60324412"/>
<dbReference type="KEGG" id="vg:60324412"/>
<proteinExistence type="predicted"/>
<dbReference type="Proteomes" id="UP000501603">
    <property type="component" value="Segment"/>
</dbReference>
<protein>
    <submittedName>
        <fullName evidence="2">Uncharacterized protein</fullName>
    </submittedName>
</protein>
<name>A0A6M3SWU1_9CAUD</name>
<gene>
    <name evidence="2" type="primary">61</name>
    <name evidence="2" type="ORF">SEA_CHRIS_61</name>
</gene>
<dbReference type="RefSeq" id="YP_009952949.1">
    <property type="nucleotide sequence ID" value="NC_051617.1"/>
</dbReference>
<organism evidence="2 3">
    <name type="scientific">Mycobacterium phage Chris</name>
    <dbReference type="NCBI Taxonomy" id="2725626"/>
    <lineage>
        <taxon>Viruses</taxon>
        <taxon>Duplodnaviria</taxon>
        <taxon>Heunggongvirae</taxon>
        <taxon>Uroviricota</taxon>
        <taxon>Caudoviricetes</taxon>
        <taxon>Weiservirinae</taxon>
        <taxon>Anayavirus</taxon>
        <taxon>Anayavirus chris</taxon>
    </lineage>
</organism>